<evidence type="ECO:0000313" key="1">
    <source>
        <dbReference type="EMBL" id="KAA6439248.1"/>
    </source>
</evidence>
<dbReference type="Proteomes" id="UP000323994">
    <property type="component" value="Unassembled WGS sequence"/>
</dbReference>
<sequence>MNDNFLNQAFILIFRTSINRKKDVRLLMPMLDACPEIINWHVDITDIDNVLRIESTHPDCLPVIEKIKQAGYLCEELNH</sequence>
<comment type="caution">
    <text evidence="1">The sequence shown here is derived from an EMBL/GenBank/DDBJ whole genome shotgun (WGS) entry which is preliminary data.</text>
</comment>
<dbReference type="EMBL" id="VBSN01000038">
    <property type="protein sequence ID" value="KAA6439248.1"/>
    <property type="molecule type" value="Genomic_DNA"/>
</dbReference>
<name>A0A5M8QVC6_9BACT</name>
<keyword evidence="2" id="KW-1185">Reference proteome</keyword>
<dbReference type="OrthoDB" id="1036397at2"/>
<proteinExistence type="predicted"/>
<dbReference type="AlphaFoldDB" id="A0A5M8QVC6"/>
<reference evidence="1 2" key="1">
    <citation type="submission" date="2019-05" db="EMBL/GenBank/DDBJ databases">
        <authorList>
            <person name="Qu J.-H."/>
        </authorList>
    </citation>
    <scope>NUCLEOTIDE SEQUENCE [LARGE SCALE GENOMIC DNA]</scope>
    <source>
        <strain evidence="1 2">NS28</strain>
    </source>
</reference>
<evidence type="ECO:0008006" key="3">
    <source>
        <dbReference type="Google" id="ProtNLM"/>
    </source>
</evidence>
<organism evidence="1 2">
    <name type="scientific">Dyadobacter flavalbus</name>
    <dbReference type="NCBI Taxonomy" id="2579942"/>
    <lineage>
        <taxon>Bacteria</taxon>
        <taxon>Pseudomonadati</taxon>
        <taxon>Bacteroidota</taxon>
        <taxon>Cytophagia</taxon>
        <taxon>Cytophagales</taxon>
        <taxon>Spirosomataceae</taxon>
        <taxon>Dyadobacter</taxon>
    </lineage>
</organism>
<evidence type="ECO:0000313" key="2">
    <source>
        <dbReference type="Proteomes" id="UP000323994"/>
    </source>
</evidence>
<protein>
    <recommendedName>
        <fullName evidence="3">Copper chaperone</fullName>
    </recommendedName>
</protein>
<dbReference type="RefSeq" id="WP_139012498.1">
    <property type="nucleotide sequence ID" value="NZ_VBSN01000038.1"/>
</dbReference>
<gene>
    <name evidence="1" type="ORF">FEM33_13300</name>
</gene>
<accession>A0A5M8QVC6</accession>